<dbReference type="PIRSF" id="PIRSF006102">
    <property type="entry name" value="NQR_DE"/>
    <property type="match status" value="1"/>
</dbReference>
<reference evidence="10" key="1">
    <citation type="submission" date="2019-04" db="EMBL/GenBank/DDBJ databases">
        <title>Genome sequence of Pseudomonas putida 1290, an auxin catabolizing strain.</title>
        <authorList>
            <person name="Laird T.S."/>
            <person name="Leveau J.H.J."/>
        </authorList>
    </citation>
    <scope>NUCLEOTIDE SEQUENCE [LARGE SCALE GENOMIC DNA]</scope>
    <source>
        <strain evidence="10">1290</strain>
    </source>
</reference>
<dbReference type="OrthoDB" id="6885170at2"/>
<dbReference type="RefSeq" id="WP_136913248.1">
    <property type="nucleotide sequence ID" value="NZ_CP039371.1"/>
</dbReference>
<protein>
    <submittedName>
        <fullName evidence="9">NADH:quinone oxidoreductase</fullName>
    </submittedName>
</protein>
<feature type="transmembrane region" description="Helical" evidence="8">
    <location>
        <begin position="57"/>
        <end position="78"/>
    </location>
</feature>
<gene>
    <name evidence="9" type="ORF">E6B08_06350</name>
</gene>
<keyword evidence="6 8" id="KW-1133">Transmembrane helix</keyword>
<accession>A0A4D6X5C1</accession>
<keyword evidence="4 8" id="KW-0812">Transmembrane</keyword>
<evidence type="ECO:0000256" key="8">
    <source>
        <dbReference type="SAM" id="Phobius"/>
    </source>
</evidence>
<organism evidence="9 10">
    <name type="scientific">Pseudomonas putida</name>
    <name type="common">Arthrobacter siderocapsulatus</name>
    <dbReference type="NCBI Taxonomy" id="303"/>
    <lineage>
        <taxon>Bacteria</taxon>
        <taxon>Pseudomonadati</taxon>
        <taxon>Pseudomonadota</taxon>
        <taxon>Gammaproteobacteria</taxon>
        <taxon>Pseudomonadales</taxon>
        <taxon>Pseudomonadaceae</taxon>
        <taxon>Pseudomonas</taxon>
    </lineage>
</organism>
<keyword evidence="3" id="KW-0997">Cell inner membrane</keyword>
<keyword evidence="2" id="KW-0813">Transport</keyword>
<keyword evidence="3" id="KW-1003">Cell membrane</keyword>
<evidence type="ECO:0000256" key="6">
    <source>
        <dbReference type="ARBA" id="ARBA00022989"/>
    </source>
</evidence>
<evidence type="ECO:0000313" key="10">
    <source>
        <dbReference type="Proteomes" id="UP000298551"/>
    </source>
</evidence>
<feature type="transmembrane region" description="Helical" evidence="8">
    <location>
        <begin position="111"/>
        <end position="132"/>
    </location>
</feature>
<evidence type="ECO:0000256" key="2">
    <source>
        <dbReference type="ARBA" id="ARBA00022448"/>
    </source>
</evidence>
<name>A0A4D6X5C1_PSEPU</name>
<keyword evidence="7 8" id="KW-0472">Membrane</keyword>
<proteinExistence type="predicted"/>
<feature type="transmembrane region" description="Helical" evidence="8">
    <location>
        <begin position="26"/>
        <end position="45"/>
    </location>
</feature>
<evidence type="ECO:0000256" key="3">
    <source>
        <dbReference type="ARBA" id="ARBA00022519"/>
    </source>
</evidence>
<dbReference type="Proteomes" id="UP000298551">
    <property type="component" value="Chromosome"/>
</dbReference>
<evidence type="ECO:0000313" key="9">
    <source>
        <dbReference type="EMBL" id="QCI11056.1"/>
    </source>
</evidence>
<evidence type="ECO:0000256" key="7">
    <source>
        <dbReference type="ARBA" id="ARBA00023136"/>
    </source>
</evidence>
<dbReference type="InterPro" id="IPR003667">
    <property type="entry name" value="NqrDE/RnfAE"/>
</dbReference>
<dbReference type="GO" id="GO:0016020">
    <property type="term" value="C:membrane"/>
    <property type="evidence" value="ECO:0007669"/>
    <property type="project" value="InterPro"/>
</dbReference>
<evidence type="ECO:0000256" key="1">
    <source>
        <dbReference type="ARBA" id="ARBA00004127"/>
    </source>
</evidence>
<dbReference type="EMBL" id="CP039371">
    <property type="protein sequence ID" value="QCI11056.1"/>
    <property type="molecule type" value="Genomic_DNA"/>
</dbReference>
<evidence type="ECO:0000256" key="4">
    <source>
        <dbReference type="ARBA" id="ARBA00022692"/>
    </source>
</evidence>
<dbReference type="Pfam" id="PF02508">
    <property type="entry name" value="Rnf-Nqr"/>
    <property type="match status" value="1"/>
</dbReference>
<dbReference type="AlphaFoldDB" id="A0A4D6X5C1"/>
<comment type="subcellular location">
    <subcellularLocation>
        <location evidence="1">Endomembrane system</location>
        <topology evidence="1">Multi-pass membrane protein</topology>
    </subcellularLocation>
</comment>
<keyword evidence="5" id="KW-1278">Translocase</keyword>
<dbReference type="GO" id="GO:0012505">
    <property type="term" value="C:endomembrane system"/>
    <property type="evidence" value="ECO:0007669"/>
    <property type="project" value="UniProtKB-SubCell"/>
</dbReference>
<feature type="transmembrane region" description="Helical" evidence="8">
    <location>
        <begin position="138"/>
        <end position="158"/>
    </location>
</feature>
<evidence type="ECO:0000256" key="5">
    <source>
        <dbReference type="ARBA" id="ARBA00022967"/>
    </source>
</evidence>
<sequence>MNRLHLLAVGLAPLLGATQTFAQGSLIGLYAVTLTALHHVFLTPLRSQLSGPAYRLASLVLLAALGSCMQLALAAWALPLAIELGHWPALCAVQCLLIDHLLGKSPGWRPLAMYLIGLFCASVLIGACRQGLGQWTGMQLANLAPGALMVLGLVLALYNRLKTGKARPSREGKP</sequence>